<dbReference type="PROSITE" id="PS50109">
    <property type="entry name" value="HIS_KIN"/>
    <property type="match status" value="1"/>
</dbReference>
<reference evidence="20" key="1">
    <citation type="submission" date="2016-07" db="EMBL/GenBank/DDBJ databases">
        <authorList>
            <person name="Florea S."/>
            <person name="Webb J.S."/>
            <person name="Jaromczyk J."/>
            <person name="Schardl C.L."/>
        </authorList>
    </citation>
    <scope>NUCLEOTIDE SEQUENCE [LARGE SCALE GENOMIC DNA]</scope>
    <source>
        <strain evidence="20">MV-1</strain>
    </source>
</reference>
<dbReference type="InterPro" id="IPR003661">
    <property type="entry name" value="HisK_dim/P_dom"/>
</dbReference>
<dbReference type="STRING" id="28181.BEN30_00625"/>
<dbReference type="InterPro" id="IPR013767">
    <property type="entry name" value="PAS_fold"/>
</dbReference>
<evidence type="ECO:0000256" key="9">
    <source>
        <dbReference type="ARBA" id="ARBA00022840"/>
    </source>
</evidence>
<dbReference type="InterPro" id="IPR017232">
    <property type="entry name" value="NtrY"/>
</dbReference>
<evidence type="ECO:0000256" key="7">
    <source>
        <dbReference type="ARBA" id="ARBA00022741"/>
    </source>
</evidence>
<keyword evidence="20" id="KW-1185">Reference proteome</keyword>
<dbReference type="OrthoDB" id="9776727at2"/>
<keyword evidence="6 13" id="KW-0812">Transmembrane</keyword>
<evidence type="ECO:0000256" key="13">
    <source>
        <dbReference type="PIRNR" id="PIRNR037532"/>
    </source>
</evidence>
<evidence type="ECO:0000313" key="19">
    <source>
        <dbReference type="EMBL" id="OEJ64630.1"/>
    </source>
</evidence>
<dbReference type="Pfam" id="PF19312">
    <property type="entry name" value="NtrY_N"/>
    <property type="match status" value="1"/>
</dbReference>
<dbReference type="InterPro" id="IPR004358">
    <property type="entry name" value="Sig_transdc_His_kin-like_C"/>
</dbReference>
<feature type="region of interest" description="Disordered" evidence="14">
    <location>
        <begin position="740"/>
        <end position="769"/>
    </location>
</feature>
<evidence type="ECO:0000256" key="14">
    <source>
        <dbReference type="SAM" id="MobiDB-lite"/>
    </source>
</evidence>
<comment type="caution">
    <text evidence="19">The sequence shown here is derived from an EMBL/GenBank/DDBJ whole genome shotgun (WGS) entry which is preliminary data.</text>
</comment>
<dbReference type="SMART" id="SM00388">
    <property type="entry name" value="HisKA"/>
    <property type="match status" value="1"/>
</dbReference>
<dbReference type="PIRSF" id="PIRSF037532">
    <property type="entry name" value="STHK_NtrY"/>
    <property type="match status" value="1"/>
</dbReference>
<dbReference type="Gene3D" id="3.30.565.10">
    <property type="entry name" value="Histidine kinase-like ATPase, C-terminal domain"/>
    <property type="match status" value="1"/>
</dbReference>
<dbReference type="SUPFAM" id="SSF55785">
    <property type="entry name" value="PYP-like sensor domain (PAS domain)"/>
    <property type="match status" value="1"/>
</dbReference>
<feature type="transmembrane region" description="Helical" evidence="15">
    <location>
        <begin position="29"/>
        <end position="49"/>
    </location>
</feature>
<evidence type="ECO:0000256" key="1">
    <source>
        <dbReference type="ARBA" id="ARBA00000085"/>
    </source>
</evidence>
<dbReference type="Gene3D" id="1.10.287.130">
    <property type="match status" value="1"/>
</dbReference>
<dbReference type="CDD" id="cd06225">
    <property type="entry name" value="HAMP"/>
    <property type="match status" value="1"/>
</dbReference>
<feature type="transmembrane region" description="Helical" evidence="15">
    <location>
        <begin position="300"/>
        <end position="322"/>
    </location>
</feature>
<dbReference type="Gene3D" id="6.10.340.10">
    <property type="match status" value="1"/>
</dbReference>
<keyword evidence="4" id="KW-0597">Phosphoprotein</keyword>
<dbReference type="SMART" id="SM00387">
    <property type="entry name" value="HATPase_c"/>
    <property type="match status" value="1"/>
</dbReference>
<dbReference type="PRINTS" id="PR00344">
    <property type="entry name" value="BCTRLSENSOR"/>
</dbReference>
<dbReference type="EMBL" id="MCGG01000067">
    <property type="protein sequence ID" value="OEJ64630.1"/>
    <property type="molecule type" value="Genomic_DNA"/>
</dbReference>
<feature type="domain" description="Histidine kinase" evidence="16">
    <location>
        <begin position="518"/>
        <end position="742"/>
    </location>
</feature>
<keyword evidence="11 13" id="KW-0902">Two-component regulatory system</keyword>
<dbReference type="Pfam" id="PF00512">
    <property type="entry name" value="HisKA"/>
    <property type="match status" value="1"/>
</dbReference>
<dbReference type="SUPFAM" id="SSF47384">
    <property type="entry name" value="Homodimeric domain of signal transducing histidine kinase"/>
    <property type="match status" value="1"/>
</dbReference>
<keyword evidence="10 15" id="KW-1133">Transmembrane helix</keyword>
<evidence type="ECO:0000256" key="2">
    <source>
        <dbReference type="ARBA" id="ARBA00004651"/>
    </source>
</evidence>
<evidence type="ECO:0000256" key="15">
    <source>
        <dbReference type="SAM" id="Phobius"/>
    </source>
</evidence>
<dbReference type="GO" id="GO:0009399">
    <property type="term" value="P:nitrogen fixation"/>
    <property type="evidence" value="ECO:0007669"/>
    <property type="project" value="UniProtKB-UniRule"/>
</dbReference>
<name>A0A1E5Q467_9PROT</name>
<gene>
    <name evidence="19" type="ORF">BEN30_00625</name>
</gene>
<keyword evidence="12 13" id="KW-0472">Membrane</keyword>
<feature type="compositionally biased region" description="Polar residues" evidence="14">
    <location>
        <begin position="740"/>
        <end position="756"/>
    </location>
</feature>
<evidence type="ECO:0000259" key="17">
    <source>
        <dbReference type="PROSITE" id="PS50112"/>
    </source>
</evidence>
<dbReference type="RefSeq" id="WP_069959132.1">
    <property type="nucleotide sequence ID" value="NZ_MCGG01000067.1"/>
</dbReference>
<dbReference type="InterPro" id="IPR036097">
    <property type="entry name" value="HisK_dim/P_sf"/>
</dbReference>
<dbReference type="SUPFAM" id="SSF158472">
    <property type="entry name" value="HAMP domain-like"/>
    <property type="match status" value="1"/>
</dbReference>
<keyword evidence="7 13" id="KW-0547">Nucleotide-binding</keyword>
<feature type="transmembrane region" description="Helical" evidence="15">
    <location>
        <begin position="103"/>
        <end position="128"/>
    </location>
</feature>
<dbReference type="SUPFAM" id="SSF55874">
    <property type="entry name" value="ATPase domain of HSP90 chaperone/DNA topoisomerase II/histidine kinase"/>
    <property type="match status" value="1"/>
</dbReference>
<dbReference type="InterPro" id="IPR003660">
    <property type="entry name" value="HAMP_dom"/>
</dbReference>
<dbReference type="CDD" id="cd00082">
    <property type="entry name" value="HisKA"/>
    <property type="match status" value="1"/>
</dbReference>
<dbReference type="Pfam" id="PF00672">
    <property type="entry name" value="HAMP"/>
    <property type="match status" value="1"/>
</dbReference>
<keyword evidence="3 13" id="KW-1003">Cell membrane</keyword>
<keyword evidence="9 13" id="KW-0067">ATP-binding</keyword>
<dbReference type="Pfam" id="PF02518">
    <property type="entry name" value="HATPase_c"/>
    <property type="match status" value="1"/>
</dbReference>
<dbReference type="Gene3D" id="3.30.450.20">
    <property type="entry name" value="PAS domain"/>
    <property type="match status" value="1"/>
</dbReference>
<dbReference type="SMART" id="SM00304">
    <property type="entry name" value="HAMP"/>
    <property type="match status" value="1"/>
</dbReference>
<evidence type="ECO:0000256" key="4">
    <source>
        <dbReference type="ARBA" id="ARBA00022553"/>
    </source>
</evidence>
<dbReference type="Proteomes" id="UP000095347">
    <property type="component" value="Unassembled WGS sequence"/>
</dbReference>
<dbReference type="InterPro" id="IPR036890">
    <property type="entry name" value="HATPase_C_sf"/>
</dbReference>
<dbReference type="InterPro" id="IPR035965">
    <property type="entry name" value="PAS-like_dom_sf"/>
</dbReference>
<feature type="domain" description="PAS" evidence="17">
    <location>
        <begin position="393"/>
        <end position="437"/>
    </location>
</feature>
<comment type="subcellular location">
    <subcellularLocation>
        <location evidence="2 13">Cell membrane</location>
        <topology evidence="2 13">Multi-pass membrane protein</topology>
    </subcellularLocation>
</comment>
<dbReference type="GO" id="GO:0005886">
    <property type="term" value="C:plasma membrane"/>
    <property type="evidence" value="ECO:0007669"/>
    <property type="project" value="UniProtKB-SubCell"/>
</dbReference>
<evidence type="ECO:0000259" key="16">
    <source>
        <dbReference type="PROSITE" id="PS50109"/>
    </source>
</evidence>
<evidence type="ECO:0000259" key="18">
    <source>
        <dbReference type="PROSITE" id="PS50885"/>
    </source>
</evidence>
<keyword evidence="13" id="KW-0535">Nitrogen fixation</keyword>
<evidence type="ECO:0000256" key="11">
    <source>
        <dbReference type="ARBA" id="ARBA00023012"/>
    </source>
</evidence>
<evidence type="ECO:0000256" key="10">
    <source>
        <dbReference type="ARBA" id="ARBA00022989"/>
    </source>
</evidence>
<keyword evidence="8 13" id="KW-0418">Kinase</keyword>
<protein>
    <recommendedName>
        <fullName evidence="13">Nitrogen regulation protein</fullName>
        <ecNumber evidence="13">2.7.13.3</ecNumber>
    </recommendedName>
</protein>
<dbReference type="InterPro" id="IPR003594">
    <property type="entry name" value="HATPase_dom"/>
</dbReference>
<dbReference type="PANTHER" id="PTHR43065:SF10">
    <property type="entry name" value="PEROXIDE STRESS-ACTIVATED HISTIDINE KINASE MAK3"/>
    <property type="match status" value="1"/>
</dbReference>
<proteinExistence type="predicted"/>
<evidence type="ECO:0000256" key="6">
    <source>
        <dbReference type="ARBA" id="ARBA00022692"/>
    </source>
</evidence>
<dbReference type="PROSITE" id="PS50885">
    <property type="entry name" value="HAMP"/>
    <property type="match status" value="1"/>
</dbReference>
<dbReference type="NCBIfam" id="TIGR00229">
    <property type="entry name" value="sensory_box"/>
    <property type="match status" value="1"/>
</dbReference>
<dbReference type="GO" id="GO:0006355">
    <property type="term" value="P:regulation of DNA-templated transcription"/>
    <property type="evidence" value="ECO:0007669"/>
    <property type="project" value="InterPro"/>
</dbReference>
<feature type="domain" description="HAMP" evidence="18">
    <location>
        <begin position="328"/>
        <end position="381"/>
    </location>
</feature>
<feature type="transmembrane region" description="Helical" evidence="15">
    <location>
        <begin position="61"/>
        <end position="82"/>
    </location>
</feature>
<dbReference type="AlphaFoldDB" id="A0A1E5Q467"/>
<keyword evidence="5 13" id="KW-0808">Transferase</keyword>
<dbReference type="Pfam" id="PF00989">
    <property type="entry name" value="PAS"/>
    <property type="match status" value="1"/>
</dbReference>
<dbReference type="InterPro" id="IPR000014">
    <property type="entry name" value="PAS"/>
</dbReference>
<dbReference type="PANTHER" id="PTHR43065">
    <property type="entry name" value="SENSOR HISTIDINE KINASE"/>
    <property type="match status" value="1"/>
</dbReference>
<dbReference type="InterPro" id="IPR005467">
    <property type="entry name" value="His_kinase_dom"/>
</dbReference>
<sequence>MNKPPSTQSYPADKSWRDKLSRVLVSRRLAFVLASCAIGLGIATFGLLTGTSSGTGTPDPVTLQILLAADLVIFLLLALVIAHRLVRMWVQRREGMAGAALHVRLVVMFSLLAVTPAILVTIFAALFLNFGFNAWFSERVRTAVDASQAVASAYFDEHIQNIRADVLAMANDLNRDQAVLSANSRLLERALSKHAIERNLTEATVLDGSGQIMARSEYSILSLEIGRMPPGALERADRGELVILTAPNADQVRALVRLERYISAYLLVGRFVDAKVLSNMESVRTASQTYLRLEESSGKIQVSFVAIFALVSLLLLLAAVWIGMTLANQMARPISNLIEAADRVSSGDLEHRVPIDDTIGEIGSLSLAFNAMTSQLEAQQEGLMQMNRTLDERRRFTETVLSGVSAGVVGLDTDGRINLPNRTASMLLGTDLQEACGLHLAQVAPEMAEVVALAMDHPERIAQSEVTITRDGHARALIVSVAAEQLEGAVFGYVLTFDDITELQSAQRKAAWSGVARRIAHEIKNPLTPIQLAAERLKRKYLKQIVDDPETFVTCTDTIIRQVEDLGRMVDEFSSFSRMPQAVLKPENLSELCRQTLFLERNRSQSIQLEDELPEHDVKIECDAQQISRVLTNVLKNASESVSERMENEGEQAQPGAIKFVLSQQNTLQGFRTTIVVEDNGTGLPETDLVRLTEPYVTTRAKGTGLGLAIVKKIMEDHGGDLILENRPEGGARVILTLPPQDTLNANDPQNTQGVDTKQADDTVAQAGE</sequence>
<dbReference type="PROSITE" id="PS50112">
    <property type="entry name" value="PAS"/>
    <property type="match status" value="1"/>
</dbReference>
<evidence type="ECO:0000313" key="20">
    <source>
        <dbReference type="Proteomes" id="UP000095347"/>
    </source>
</evidence>
<organism evidence="19 20">
    <name type="scientific">Magnetovibrio blakemorei</name>
    <dbReference type="NCBI Taxonomy" id="28181"/>
    <lineage>
        <taxon>Bacteria</taxon>
        <taxon>Pseudomonadati</taxon>
        <taxon>Pseudomonadota</taxon>
        <taxon>Alphaproteobacteria</taxon>
        <taxon>Rhodospirillales</taxon>
        <taxon>Magnetovibrionaceae</taxon>
        <taxon>Magnetovibrio</taxon>
    </lineage>
</organism>
<dbReference type="GO" id="GO:0000155">
    <property type="term" value="F:phosphorelay sensor kinase activity"/>
    <property type="evidence" value="ECO:0007669"/>
    <property type="project" value="InterPro"/>
</dbReference>
<evidence type="ECO:0000256" key="8">
    <source>
        <dbReference type="ARBA" id="ARBA00022777"/>
    </source>
</evidence>
<evidence type="ECO:0000256" key="5">
    <source>
        <dbReference type="ARBA" id="ARBA00022679"/>
    </source>
</evidence>
<dbReference type="EC" id="2.7.13.3" evidence="13"/>
<dbReference type="InterPro" id="IPR045671">
    <property type="entry name" value="NtrY-like_N"/>
</dbReference>
<evidence type="ECO:0000256" key="3">
    <source>
        <dbReference type="ARBA" id="ARBA00022475"/>
    </source>
</evidence>
<comment type="catalytic activity">
    <reaction evidence="1 13">
        <text>ATP + protein L-histidine = ADP + protein N-phospho-L-histidine.</text>
        <dbReference type="EC" id="2.7.13.3"/>
    </reaction>
</comment>
<accession>A0A1E5Q467</accession>
<evidence type="ECO:0000256" key="12">
    <source>
        <dbReference type="ARBA" id="ARBA00023136"/>
    </source>
</evidence>
<dbReference type="GO" id="GO:0005524">
    <property type="term" value="F:ATP binding"/>
    <property type="evidence" value="ECO:0007669"/>
    <property type="project" value="UniProtKB-UniRule"/>
</dbReference>